<proteinExistence type="predicted"/>
<accession>A0A0A8Z1K1</accession>
<evidence type="ECO:0000313" key="2">
    <source>
        <dbReference type="EMBL" id="JAD30590.1"/>
    </source>
</evidence>
<protein>
    <submittedName>
        <fullName evidence="2">Uncharacterized protein</fullName>
    </submittedName>
</protein>
<dbReference type="AlphaFoldDB" id="A0A0A8Z1K1"/>
<feature type="compositionally biased region" description="Basic and acidic residues" evidence="1">
    <location>
        <begin position="40"/>
        <end position="49"/>
    </location>
</feature>
<dbReference type="EMBL" id="GBRH01267305">
    <property type="protein sequence ID" value="JAD30590.1"/>
    <property type="molecule type" value="Transcribed_RNA"/>
</dbReference>
<name>A0A0A8Z1K1_ARUDO</name>
<organism evidence="2">
    <name type="scientific">Arundo donax</name>
    <name type="common">Giant reed</name>
    <name type="synonym">Donax arundinaceus</name>
    <dbReference type="NCBI Taxonomy" id="35708"/>
    <lineage>
        <taxon>Eukaryota</taxon>
        <taxon>Viridiplantae</taxon>
        <taxon>Streptophyta</taxon>
        <taxon>Embryophyta</taxon>
        <taxon>Tracheophyta</taxon>
        <taxon>Spermatophyta</taxon>
        <taxon>Magnoliopsida</taxon>
        <taxon>Liliopsida</taxon>
        <taxon>Poales</taxon>
        <taxon>Poaceae</taxon>
        <taxon>PACMAD clade</taxon>
        <taxon>Arundinoideae</taxon>
        <taxon>Arundineae</taxon>
        <taxon>Arundo</taxon>
    </lineage>
</organism>
<reference evidence="2" key="2">
    <citation type="journal article" date="2015" name="Data Brief">
        <title>Shoot transcriptome of the giant reed, Arundo donax.</title>
        <authorList>
            <person name="Barrero R.A."/>
            <person name="Guerrero F.D."/>
            <person name="Moolhuijzen P."/>
            <person name="Goolsby J.A."/>
            <person name="Tidwell J."/>
            <person name="Bellgard S.E."/>
            <person name="Bellgard M.I."/>
        </authorList>
    </citation>
    <scope>NUCLEOTIDE SEQUENCE</scope>
    <source>
        <tissue evidence="2">Shoot tissue taken approximately 20 cm above the soil surface</tissue>
    </source>
</reference>
<feature type="region of interest" description="Disordered" evidence="1">
    <location>
        <begin position="40"/>
        <end position="65"/>
    </location>
</feature>
<sequence length="65" mass="7447">MKSTGHTYTPTTWMIPLKEKPLMSAQLMTVDFKGVVRSRVQTDPRRKDSNCLCPGKAHPTWRSNE</sequence>
<evidence type="ECO:0000256" key="1">
    <source>
        <dbReference type="SAM" id="MobiDB-lite"/>
    </source>
</evidence>
<reference evidence="2" key="1">
    <citation type="submission" date="2014-09" db="EMBL/GenBank/DDBJ databases">
        <authorList>
            <person name="Magalhaes I.L.F."/>
            <person name="Oliveira U."/>
            <person name="Santos F.R."/>
            <person name="Vidigal T.H.D.A."/>
            <person name="Brescovit A.D."/>
            <person name="Santos A.J."/>
        </authorList>
    </citation>
    <scope>NUCLEOTIDE SEQUENCE</scope>
    <source>
        <tissue evidence="2">Shoot tissue taken approximately 20 cm above the soil surface</tissue>
    </source>
</reference>